<proteinExistence type="predicted"/>
<sequence>MKKNNNSSALFLLPGICYLAEFVVWSSYPPSHSLNAILGGLWTLGQVGILIILSNLYRWKIAGGSKWKILGVSIAAAGAISYSINYIFGYWFNLNTRMFLPLGALLSGVGMVITGIQVLAGKRWPGFKGTLPLFVGLYPFLVMFPLLIITGHPDLVAIMGWGVPWLFLGIGMVTERSTLKTTPQYEF</sequence>
<keyword evidence="1" id="KW-0472">Membrane</keyword>
<gene>
    <name evidence="2" type="ORF">AHMF7605_16450</name>
</gene>
<evidence type="ECO:0000256" key="1">
    <source>
        <dbReference type="SAM" id="Phobius"/>
    </source>
</evidence>
<keyword evidence="1" id="KW-1133">Transmembrane helix</keyword>
<organism evidence="2 3">
    <name type="scientific">Adhaeribacter arboris</name>
    <dbReference type="NCBI Taxonomy" id="2072846"/>
    <lineage>
        <taxon>Bacteria</taxon>
        <taxon>Pseudomonadati</taxon>
        <taxon>Bacteroidota</taxon>
        <taxon>Cytophagia</taxon>
        <taxon>Cytophagales</taxon>
        <taxon>Hymenobacteraceae</taxon>
        <taxon>Adhaeribacter</taxon>
    </lineage>
</organism>
<feature type="transmembrane region" description="Helical" evidence="1">
    <location>
        <begin position="98"/>
        <end position="119"/>
    </location>
</feature>
<evidence type="ECO:0000313" key="2">
    <source>
        <dbReference type="EMBL" id="PSR54980.1"/>
    </source>
</evidence>
<protein>
    <submittedName>
        <fullName evidence="2">Uncharacterized protein</fullName>
    </submittedName>
</protein>
<dbReference type="Proteomes" id="UP000240357">
    <property type="component" value="Unassembled WGS sequence"/>
</dbReference>
<name>A0A2T2YHK3_9BACT</name>
<comment type="caution">
    <text evidence="2">The sequence shown here is derived from an EMBL/GenBank/DDBJ whole genome shotgun (WGS) entry which is preliminary data.</text>
</comment>
<dbReference type="OrthoDB" id="4964600at2"/>
<keyword evidence="3" id="KW-1185">Reference proteome</keyword>
<dbReference type="EMBL" id="PYFT01000001">
    <property type="protein sequence ID" value="PSR54980.1"/>
    <property type="molecule type" value="Genomic_DNA"/>
</dbReference>
<keyword evidence="1" id="KW-0812">Transmembrane</keyword>
<feature type="transmembrane region" description="Helical" evidence="1">
    <location>
        <begin position="34"/>
        <end position="57"/>
    </location>
</feature>
<dbReference type="RefSeq" id="WP_106931156.1">
    <property type="nucleotide sequence ID" value="NZ_PYFT01000001.1"/>
</dbReference>
<evidence type="ECO:0000313" key="3">
    <source>
        <dbReference type="Proteomes" id="UP000240357"/>
    </source>
</evidence>
<feature type="transmembrane region" description="Helical" evidence="1">
    <location>
        <begin position="155"/>
        <end position="174"/>
    </location>
</feature>
<feature type="transmembrane region" description="Helical" evidence="1">
    <location>
        <begin position="9"/>
        <end position="28"/>
    </location>
</feature>
<feature type="transmembrane region" description="Helical" evidence="1">
    <location>
        <begin position="69"/>
        <end position="92"/>
    </location>
</feature>
<dbReference type="AlphaFoldDB" id="A0A2T2YHK3"/>
<feature type="transmembrane region" description="Helical" evidence="1">
    <location>
        <begin position="131"/>
        <end position="149"/>
    </location>
</feature>
<reference evidence="2 3" key="1">
    <citation type="submission" date="2018-03" db="EMBL/GenBank/DDBJ databases">
        <title>Adhaeribacter sp. HMF7605 Genome sequencing and assembly.</title>
        <authorList>
            <person name="Kang H."/>
            <person name="Kang J."/>
            <person name="Cha I."/>
            <person name="Kim H."/>
            <person name="Joh K."/>
        </authorList>
    </citation>
    <scope>NUCLEOTIDE SEQUENCE [LARGE SCALE GENOMIC DNA]</scope>
    <source>
        <strain evidence="2 3">HMF7605</strain>
    </source>
</reference>
<accession>A0A2T2YHK3</accession>